<dbReference type="PRINTS" id="PR00116">
    <property type="entry name" value="ARGINASE"/>
</dbReference>
<organism evidence="5 6">
    <name type="scientific">Micromonospora gifhornensis</name>
    <dbReference type="NCBI Taxonomy" id="84594"/>
    <lineage>
        <taxon>Bacteria</taxon>
        <taxon>Bacillati</taxon>
        <taxon>Actinomycetota</taxon>
        <taxon>Actinomycetes</taxon>
        <taxon>Micromonosporales</taxon>
        <taxon>Micromonosporaceae</taxon>
        <taxon>Micromonospora</taxon>
    </lineage>
</organism>
<dbReference type="SUPFAM" id="SSF52768">
    <property type="entry name" value="Arginase/deacetylase"/>
    <property type="match status" value="1"/>
</dbReference>
<name>A0ABQ4ILZ3_9ACTN</name>
<evidence type="ECO:0000313" key="5">
    <source>
        <dbReference type="EMBL" id="GIJ18919.1"/>
    </source>
</evidence>
<evidence type="ECO:0000256" key="3">
    <source>
        <dbReference type="ARBA" id="ARBA00023211"/>
    </source>
</evidence>
<gene>
    <name evidence="5" type="primary">argI2</name>
    <name evidence="5" type="ORF">Vgi01_56030</name>
</gene>
<dbReference type="Pfam" id="PF00491">
    <property type="entry name" value="Arginase"/>
    <property type="match status" value="1"/>
</dbReference>
<evidence type="ECO:0000256" key="1">
    <source>
        <dbReference type="ARBA" id="ARBA00022723"/>
    </source>
</evidence>
<sequence>MMAGWRPQRAIRGRCSRTVGARMSLYAGSMRSITVLDAPSNLGLRAPAPGLVPGCYKLAGALRDQRLLDRLGAHDGGVVVPPRYDIRGWRPGDGVLNAAALATYTRRLAERVNVVLDNAGFLMLLGGDCSILFGAALALRRRGRYGIVYLDGSIDFRHTGNSTHVGASAGEGTAIVTGRGQPDIADIDGLAPYCREDDLVVLGVRDYDDHLHEVRGLGIAVHTASEIIAEGPVLVGDRVAQGLAACDGYFVHLDADVLDPAVMPAADAPDPGGLDYPHLVELLRPLLANPACVGLEVTIYDPDLDPDGRYAAALVETLVDALQG</sequence>
<comment type="caution">
    <text evidence="5">The sequence shown here is derived from an EMBL/GenBank/DDBJ whole genome shotgun (WGS) entry which is preliminary data.</text>
</comment>
<dbReference type="PROSITE" id="PS51409">
    <property type="entry name" value="ARGINASE_2"/>
    <property type="match status" value="1"/>
</dbReference>
<dbReference type="InterPro" id="IPR006035">
    <property type="entry name" value="Ureohydrolase"/>
</dbReference>
<dbReference type="CDD" id="cd09999">
    <property type="entry name" value="Arginase-like_1"/>
    <property type="match status" value="1"/>
</dbReference>
<keyword evidence="2" id="KW-0378">Hydrolase</keyword>
<dbReference type="Gene3D" id="3.40.800.10">
    <property type="entry name" value="Ureohydrolase domain"/>
    <property type="match status" value="1"/>
</dbReference>
<keyword evidence="3" id="KW-0464">Manganese</keyword>
<dbReference type="Proteomes" id="UP000647860">
    <property type="component" value="Unassembled WGS sequence"/>
</dbReference>
<evidence type="ECO:0000256" key="4">
    <source>
        <dbReference type="PROSITE-ProRule" id="PRU00742"/>
    </source>
</evidence>
<accession>A0ABQ4ILZ3</accession>
<dbReference type="InterPro" id="IPR023696">
    <property type="entry name" value="Ureohydrolase_dom_sf"/>
</dbReference>
<keyword evidence="6" id="KW-1185">Reference proteome</keyword>
<evidence type="ECO:0000256" key="2">
    <source>
        <dbReference type="ARBA" id="ARBA00022801"/>
    </source>
</evidence>
<reference evidence="5 6" key="1">
    <citation type="submission" date="2021-01" db="EMBL/GenBank/DDBJ databases">
        <title>Whole genome shotgun sequence of Verrucosispora gifhornensis NBRC 16317.</title>
        <authorList>
            <person name="Komaki H."/>
            <person name="Tamura T."/>
        </authorList>
    </citation>
    <scope>NUCLEOTIDE SEQUENCE [LARGE SCALE GENOMIC DNA]</scope>
    <source>
        <strain evidence="5 6">NBRC 16317</strain>
    </source>
</reference>
<dbReference type="EMBL" id="BOPA01000056">
    <property type="protein sequence ID" value="GIJ18919.1"/>
    <property type="molecule type" value="Genomic_DNA"/>
</dbReference>
<dbReference type="PANTHER" id="PTHR43782">
    <property type="entry name" value="ARGINASE"/>
    <property type="match status" value="1"/>
</dbReference>
<proteinExistence type="inferred from homology"/>
<dbReference type="PANTHER" id="PTHR43782:SF3">
    <property type="entry name" value="ARGINASE"/>
    <property type="match status" value="1"/>
</dbReference>
<evidence type="ECO:0000313" key="6">
    <source>
        <dbReference type="Proteomes" id="UP000647860"/>
    </source>
</evidence>
<comment type="similarity">
    <text evidence="4">Belongs to the arginase family.</text>
</comment>
<keyword evidence="1" id="KW-0479">Metal-binding</keyword>
<protein>
    <submittedName>
        <fullName evidence="5">Arginase</fullName>
    </submittedName>
</protein>